<evidence type="ECO:0000259" key="1">
    <source>
        <dbReference type="PROSITE" id="PS50878"/>
    </source>
</evidence>
<dbReference type="CDD" id="cd09076">
    <property type="entry name" value="L1-EN"/>
    <property type="match status" value="1"/>
</dbReference>
<keyword evidence="2" id="KW-1185">Reference proteome</keyword>
<name>A0ABM1A2P8_APLCA</name>
<dbReference type="PANTHER" id="PTHR19446">
    <property type="entry name" value="REVERSE TRANSCRIPTASES"/>
    <property type="match status" value="1"/>
</dbReference>
<dbReference type="GeneID" id="106012153"/>
<dbReference type="InterPro" id="IPR000477">
    <property type="entry name" value="RT_dom"/>
</dbReference>
<dbReference type="Gene3D" id="3.60.10.10">
    <property type="entry name" value="Endonuclease/exonuclease/phosphatase"/>
    <property type="match status" value="1"/>
</dbReference>
<evidence type="ECO:0000313" key="2">
    <source>
        <dbReference type="Proteomes" id="UP000694888"/>
    </source>
</evidence>
<proteinExistence type="predicted"/>
<sequence length="547" mass="63121">MRRYGLHILGISESHWTGSGRLRTATGETLIYSGREDNQHRERVVIILKRGLEKCLMEWKPINSRMMTLRLKGKHTNTSIIQCYVPTNDSEDESKDYFYEQLQRELTGIPRHDLIVVMGDLNAKVGEDNTNFERMMGQHDTELKNRFQALQDLEETTPNTDEVNTQWKHIVEAFTESSKTCLGVKEKNANKEWIQQGTWNTIEERREIKKRQLAAKSIRLQEKYAEDYKEACQKVKRLFRKDKIEAMEKLATEAEEAAAKGEQGNVYKITRIICGKYHSGMSGPIKDKAGKLLTIEKEQEARWTEHFREVLNQPPPEDTPDIQEATLDLDISSDPPQKHEIVKAVKSMKTRKSPGMDNLNAELFKVDPELTATILQPLFKTIWEGEQILEDRSTGVIVKVPKKGALRDCNNWRGITLLSVSSKILAKIIINRMSDAVDSCLRKEQAGFRKERRCTDQIFALRDIIEQCMEWQRQLYVNFVDFEKAFDSVHRESLWYILRSYGIPCKIVEVIKSFCQNFKCVVGNSTTAFEVKTGVRQGCNMSAILFN</sequence>
<feature type="domain" description="Reverse transcriptase" evidence="1">
    <location>
        <begin position="381"/>
        <end position="547"/>
    </location>
</feature>
<protein>
    <submittedName>
        <fullName evidence="3">Uncharacterized protein LOC106012153</fullName>
    </submittedName>
</protein>
<reference evidence="3" key="1">
    <citation type="submission" date="2025-08" db="UniProtKB">
        <authorList>
            <consortium name="RefSeq"/>
        </authorList>
    </citation>
    <scope>IDENTIFICATION</scope>
</reference>
<dbReference type="Pfam" id="PF00078">
    <property type="entry name" value="RVT_1"/>
    <property type="match status" value="1"/>
</dbReference>
<dbReference type="RefSeq" id="XP_012939639.1">
    <property type="nucleotide sequence ID" value="XM_013084185.1"/>
</dbReference>
<accession>A0ABM1A2P8</accession>
<dbReference type="InterPro" id="IPR036691">
    <property type="entry name" value="Endo/exonu/phosph_ase_sf"/>
</dbReference>
<dbReference type="Proteomes" id="UP000694888">
    <property type="component" value="Unplaced"/>
</dbReference>
<gene>
    <name evidence="3" type="primary">LOC106012153</name>
</gene>
<dbReference type="SUPFAM" id="SSF56219">
    <property type="entry name" value="DNase I-like"/>
    <property type="match status" value="1"/>
</dbReference>
<dbReference type="CDD" id="cd01650">
    <property type="entry name" value="RT_nLTR_like"/>
    <property type="match status" value="1"/>
</dbReference>
<evidence type="ECO:0000313" key="3">
    <source>
        <dbReference type="RefSeq" id="XP_012939639.1"/>
    </source>
</evidence>
<organism evidence="2 3">
    <name type="scientific">Aplysia californica</name>
    <name type="common">California sea hare</name>
    <dbReference type="NCBI Taxonomy" id="6500"/>
    <lineage>
        <taxon>Eukaryota</taxon>
        <taxon>Metazoa</taxon>
        <taxon>Spiralia</taxon>
        <taxon>Lophotrochozoa</taxon>
        <taxon>Mollusca</taxon>
        <taxon>Gastropoda</taxon>
        <taxon>Heterobranchia</taxon>
        <taxon>Euthyneura</taxon>
        <taxon>Tectipleura</taxon>
        <taxon>Aplysiida</taxon>
        <taxon>Aplysioidea</taxon>
        <taxon>Aplysiidae</taxon>
        <taxon>Aplysia</taxon>
    </lineage>
</organism>
<dbReference type="PROSITE" id="PS50878">
    <property type="entry name" value="RT_POL"/>
    <property type="match status" value="1"/>
</dbReference>